<keyword evidence="1" id="KW-0732">Signal</keyword>
<dbReference type="RefSeq" id="WP_099155411.1">
    <property type="nucleotide sequence ID" value="NZ_PDUD01000060.1"/>
</dbReference>
<keyword evidence="4" id="KW-1185">Reference proteome</keyword>
<dbReference type="Proteomes" id="UP000223913">
    <property type="component" value="Unassembled WGS sequence"/>
</dbReference>
<dbReference type="OrthoDB" id="1522602at2"/>
<dbReference type="InterPro" id="IPR031345">
    <property type="entry name" value="T9SS_Plug_N"/>
</dbReference>
<dbReference type="Pfam" id="PF17116">
    <property type="entry name" value="T9SS_plug_1st"/>
    <property type="match status" value="1"/>
</dbReference>
<feature type="chain" id="PRO_5013130248" description="Type 9 secretion system plug protein N-terminal domain-containing protein" evidence="1">
    <location>
        <begin position="21"/>
        <end position="428"/>
    </location>
</feature>
<protein>
    <recommendedName>
        <fullName evidence="2">Type 9 secretion system plug protein N-terminal domain-containing protein</fullName>
    </recommendedName>
</protein>
<dbReference type="AlphaFoldDB" id="A0A2D0MYL4"/>
<evidence type="ECO:0000313" key="4">
    <source>
        <dbReference type="Proteomes" id="UP000223913"/>
    </source>
</evidence>
<proteinExistence type="predicted"/>
<gene>
    <name evidence="3" type="ORF">CRP01_38395</name>
</gene>
<organism evidence="3 4">
    <name type="scientific">Flavilitoribacter nigricans (strain ATCC 23147 / DSM 23189 / NBRC 102662 / NCIMB 1420 / SS-2)</name>
    <name type="common">Lewinella nigricans</name>
    <dbReference type="NCBI Taxonomy" id="1122177"/>
    <lineage>
        <taxon>Bacteria</taxon>
        <taxon>Pseudomonadati</taxon>
        <taxon>Bacteroidota</taxon>
        <taxon>Saprospiria</taxon>
        <taxon>Saprospirales</taxon>
        <taxon>Lewinellaceae</taxon>
        <taxon>Flavilitoribacter</taxon>
    </lineage>
</organism>
<reference evidence="3 4" key="1">
    <citation type="submission" date="2017-10" db="EMBL/GenBank/DDBJ databases">
        <title>The draft genome sequence of Lewinella nigricans NBRC 102662.</title>
        <authorList>
            <person name="Wang K."/>
        </authorList>
    </citation>
    <scope>NUCLEOTIDE SEQUENCE [LARGE SCALE GENOMIC DNA]</scope>
    <source>
        <strain evidence="3 4">NBRC 102662</strain>
    </source>
</reference>
<sequence>MRFIVATLFATILTAGTVFAQDLEDVVFDNYVYQENIASVTFRVEDLYLSLPVINLGSDLPLLLEFDDLDGDVKDYTYTFVHCDQDWKPSNIAQLEYLDGFSEDRITDYNYSFKTLKEFTHYQVELPSRNMRWTKSGNYLLIIYEDESYKVPVITRRFVVVDPRVRVDGKLVSPAKVSKTRTHQEIDFEVDYDKFPIRSPQQEVKATILQNGRWDNAIIGLTPNFTRLNAIAFDYQDKIVFPAGKEYRYADLRSFRLAGPGIGEIELSEQFYEVYLLPENTRDSKVYITRRDANGKFVIETQDQNDWQLSSEYAYVRFFLKTTQPFYDDEVYIFGALTDWQIRPEFRMEYNAAINSYVGMALLKQGYYEYEYVTVARNAKGLNPPVSRENTEGNWYETENEYTVLIYYRPFGERYDQVIGSYTFSTVN</sequence>
<feature type="domain" description="Type 9 secretion system plug protein N-terminal" evidence="2">
    <location>
        <begin position="37"/>
        <end position="161"/>
    </location>
</feature>
<comment type="caution">
    <text evidence="3">The sequence shown here is derived from an EMBL/GenBank/DDBJ whole genome shotgun (WGS) entry which is preliminary data.</text>
</comment>
<evidence type="ECO:0000259" key="2">
    <source>
        <dbReference type="Pfam" id="PF17116"/>
    </source>
</evidence>
<evidence type="ECO:0000313" key="3">
    <source>
        <dbReference type="EMBL" id="PHN01216.1"/>
    </source>
</evidence>
<name>A0A2D0MYL4_FLAN2</name>
<feature type="signal peptide" evidence="1">
    <location>
        <begin position="1"/>
        <end position="20"/>
    </location>
</feature>
<dbReference type="EMBL" id="PDUD01000060">
    <property type="protein sequence ID" value="PHN01216.1"/>
    <property type="molecule type" value="Genomic_DNA"/>
</dbReference>
<evidence type="ECO:0000256" key="1">
    <source>
        <dbReference type="SAM" id="SignalP"/>
    </source>
</evidence>
<accession>A0A2D0MYL4</accession>